<keyword evidence="4" id="KW-0547">Nucleotide-binding</keyword>
<dbReference type="RefSeq" id="WP_264796097.1">
    <property type="nucleotide sequence ID" value="NZ_BRVS01000011.1"/>
</dbReference>
<evidence type="ECO:0000313" key="12">
    <source>
        <dbReference type="Proteomes" id="UP001209654"/>
    </source>
</evidence>
<evidence type="ECO:0000256" key="2">
    <source>
        <dbReference type="ARBA" id="ARBA00022527"/>
    </source>
</evidence>
<dbReference type="Pfam" id="PF00069">
    <property type="entry name" value="Pkinase"/>
    <property type="match status" value="1"/>
</dbReference>
<evidence type="ECO:0000256" key="1">
    <source>
        <dbReference type="ARBA" id="ARBA00012513"/>
    </source>
</evidence>
<dbReference type="InterPro" id="IPR000719">
    <property type="entry name" value="Prot_kinase_dom"/>
</dbReference>
<dbReference type="InterPro" id="IPR008271">
    <property type="entry name" value="Ser/Thr_kinase_AS"/>
</dbReference>
<comment type="catalytic activity">
    <reaction evidence="8">
        <text>L-seryl-[protein] + ATP = O-phospho-L-seryl-[protein] + ADP + H(+)</text>
        <dbReference type="Rhea" id="RHEA:17989"/>
        <dbReference type="Rhea" id="RHEA-COMP:9863"/>
        <dbReference type="Rhea" id="RHEA-COMP:11604"/>
        <dbReference type="ChEBI" id="CHEBI:15378"/>
        <dbReference type="ChEBI" id="CHEBI:29999"/>
        <dbReference type="ChEBI" id="CHEBI:30616"/>
        <dbReference type="ChEBI" id="CHEBI:83421"/>
        <dbReference type="ChEBI" id="CHEBI:456216"/>
        <dbReference type="EC" id="2.7.11.1"/>
    </reaction>
</comment>
<dbReference type="PANTHER" id="PTHR24361:SF433">
    <property type="entry name" value="PROTEIN KINASE DOMAIN-CONTAINING PROTEIN"/>
    <property type="match status" value="1"/>
</dbReference>
<evidence type="ECO:0000256" key="3">
    <source>
        <dbReference type="ARBA" id="ARBA00022679"/>
    </source>
</evidence>
<gene>
    <name evidence="11" type="ORF">AHIS1636_24360</name>
</gene>
<feature type="region of interest" description="Disordered" evidence="9">
    <location>
        <begin position="1"/>
        <end position="29"/>
    </location>
</feature>
<evidence type="ECO:0000256" key="4">
    <source>
        <dbReference type="ARBA" id="ARBA00022741"/>
    </source>
</evidence>
<dbReference type="InterPro" id="IPR053235">
    <property type="entry name" value="Ser_Thr_kinase"/>
</dbReference>
<evidence type="ECO:0000256" key="9">
    <source>
        <dbReference type="SAM" id="MobiDB-lite"/>
    </source>
</evidence>
<keyword evidence="5" id="KW-0418">Kinase</keyword>
<dbReference type="InterPro" id="IPR011009">
    <property type="entry name" value="Kinase-like_dom_sf"/>
</dbReference>
<dbReference type="EC" id="2.7.11.1" evidence="1"/>
<proteinExistence type="predicted"/>
<comment type="catalytic activity">
    <reaction evidence="7">
        <text>L-threonyl-[protein] + ATP = O-phospho-L-threonyl-[protein] + ADP + H(+)</text>
        <dbReference type="Rhea" id="RHEA:46608"/>
        <dbReference type="Rhea" id="RHEA-COMP:11060"/>
        <dbReference type="Rhea" id="RHEA-COMP:11605"/>
        <dbReference type="ChEBI" id="CHEBI:15378"/>
        <dbReference type="ChEBI" id="CHEBI:30013"/>
        <dbReference type="ChEBI" id="CHEBI:30616"/>
        <dbReference type="ChEBI" id="CHEBI:61977"/>
        <dbReference type="ChEBI" id="CHEBI:456216"/>
        <dbReference type="EC" id="2.7.11.1"/>
    </reaction>
</comment>
<keyword evidence="6" id="KW-0067">ATP-binding</keyword>
<keyword evidence="2" id="KW-0723">Serine/threonine-protein kinase</keyword>
<organism evidence="11 12">
    <name type="scientific">Arthrobacter mangrovi</name>
    <dbReference type="NCBI Taxonomy" id="2966350"/>
    <lineage>
        <taxon>Bacteria</taxon>
        <taxon>Bacillati</taxon>
        <taxon>Actinomycetota</taxon>
        <taxon>Actinomycetes</taxon>
        <taxon>Micrococcales</taxon>
        <taxon>Micrococcaceae</taxon>
        <taxon>Arthrobacter</taxon>
    </lineage>
</organism>
<evidence type="ECO:0000256" key="6">
    <source>
        <dbReference type="ARBA" id="ARBA00022840"/>
    </source>
</evidence>
<evidence type="ECO:0000313" key="11">
    <source>
        <dbReference type="EMBL" id="GLB67994.1"/>
    </source>
</evidence>
<accession>A0ABQ5MVM8</accession>
<evidence type="ECO:0000256" key="5">
    <source>
        <dbReference type="ARBA" id="ARBA00022777"/>
    </source>
</evidence>
<keyword evidence="12" id="KW-1185">Reference proteome</keyword>
<protein>
    <recommendedName>
        <fullName evidence="1">non-specific serine/threonine protein kinase</fullName>
        <ecNumber evidence="1">2.7.11.1</ecNumber>
    </recommendedName>
</protein>
<dbReference type="EMBL" id="BRVS01000011">
    <property type="protein sequence ID" value="GLB67994.1"/>
    <property type="molecule type" value="Genomic_DNA"/>
</dbReference>
<name>A0ABQ5MVM8_9MICC</name>
<dbReference type="SMART" id="SM00220">
    <property type="entry name" value="S_TKc"/>
    <property type="match status" value="1"/>
</dbReference>
<dbReference type="Gene3D" id="1.10.510.10">
    <property type="entry name" value="Transferase(Phosphotransferase) domain 1"/>
    <property type="match status" value="1"/>
</dbReference>
<keyword evidence="3" id="KW-0808">Transferase</keyword>
<dbReference type="PROSITE" id="PS50011">
    <property type="entry name" value="PROTEIN_KINASE_DOM"/>
    <property type="match status" value="1"/>
</dbReference>
<dbReference type="Proteomes" id="UP001209654">
    <property type="component" value="Unassembled WGS sequence"/>
</dbReference>
<dbReference type="Gene3D" id="3.30.200.20">
    <property type="entry name" value="Phosphorylase Kinase, domain 1"/>
    <property type="match status" value="1"/>
</dbReference>
<evidence type="ECO:0000256" key="8">
    <source>
        <dbReference type="ARBA" id="ARBA00048679"/>
    </source>
</evidence>
<reference evidence="11 12" key="1">
    <citation type="journal article" date="2023" name="Int. J. Syst. Evol. Microbiol.">
        <title>Arthrobacter mangrovi sp. nov., an actinobacterium isolated from the rhizosphere of a mangrove.</title>
        <authorList>
            <person name="Hamada M."/>
            <person name="Saitou S."/>
            <person name="Enomoto N."/>
            <person name="Nanri K."/>
            <person name="Hidaka K."/>
            <person name="Miura T."/>
            <person name="Tamura T."/>
        </authorList>
    </citation>
    <scope>NUCLEOTIDE SEQUENCE [LARGE SCALE GENOMIC DNA]</scope>
    <source>
        <strain evidence="11 12">NBRC 112813</strain>
    </source>
</reference>
<dbReference type="PROSITE" id="PS00108">
    <property type="entry name" value="PROTEIN_KINASE_ST"/>
    <property type="match status" value="1"/>
</dbReference>
<dbReference type="SUPFAM" id="SSF56112">
    <property type="entry name" value="Protein kinase-like (PK-like)"/>
    <property type="match status" value="1"/>
</dbReference>
<sequence>MTLPGLTTKHTETPRPAPAATDTSGPRPIAGRYQLGPVLGSGSEAVVYDAGDLRTSERVAVKIFRPEASHADERFQREVDMHRRLRHWAVVPVRDHGLIPADHDGDAPRRFTVMDLVEGRNLRSILYAGPATPAMTAAWLGSILDALVQVHRKGIVHNDIKPANILVPSAADGSPSVVAKLADFGVATSRRHAPLASTSGTAHYISPEEAFGTKATAASDIYALGLVALECLTGAKAFPGTAVESMVARTLRGPALPYTLGRRWNALLGTMTAARPEDRPTARQALRMLHRINL</sequence>
<comment type="caution">
    <text evidence="11">The sequence shown here is derived from an EMBL/GenBank/DDBJ whole genome shotgun (WGS) entry which is preliminary data.</text>
</comment>
<dbReference type="PANTHER" id="PTHR24361">
    <property type="entry name" value="MITOGEN-ACTIVATED KINASE KINASE KINASE"/>
    <property type="match status" value="1"/>
</dbReference>
<dbReference type="CDD" id="cd14014">
    <property type="entry name" value="STKc_PknB_like"/>
    <property type="match status" value="1"/>
</dbReference>
<evidence type="ECO:0000256" key="7">
    <source>
        <dbReference type="ARBA" id="ARBA00047899"/>
    </source>
</evidence>
<feature type="domain" description="Protein kinase" evidence="10">
    <location>
        <begin position="33"/>
        <end position="293"/>
    </location>
</feature>
<evidence type="ECO:0000259" key="10">
    <source>
        <dbReference type="PROSITE" id="PS50011"/>
    </source>
</evidence>